<dbReference type="PANTHER" id="PTHR45784:SF5">
    <property type="entry name" value="C-TYPE LECTIN DOMAIN FAMILY 20 MEMBER A-RELATED"/>
    <property type="match status" value="1"/>
</dbReference>
<organism evidence="2 3">
    <name type="scientific">Cyclopterus lumpus</name>
    <name type="common">Lumpsucker</name>
    <dbReference type="NCBI Taxonomy" id="8103"/>
    <lineage>
        <taxon>Eukaryota</taxon>
        <taxon>Metazoa</taxon>
        <taxon>Chordata</taxon>
        <taxon>Craniata</taxon>
        <taxon>Vertebrata</taxon>
        <taxon>Euteleostomi</taxon>
        <taxon>Actinopterygii</taxon>
        <taxon>Neopterygii</taxon>
        <taxon>Teleostei</taxon>
        <taxon>Neoteleostei</taxon>
        <taxon>Acanthomorphata</taxon>
        <taxon>Eupercaria</taxon>
        <taxon>Perciformes</taxon>
        <taxon>Cottioidei</taxon>
        <taxon>Cottales</taxon>
        <taxon>Cyclopteridae</taxon>
        <taxon>Cyclopterus</taxon>
    </lineage>
</organism>
<sequence length="240" mass="27847">MAATIIFYYLVNKDKSWDEAQRYCRETYMDLATIGNRDDLKRFMDIAEASGVSREAWIGMREGGAASWMWSEGETQTGPGLAVYTNWARVPDPSHHCGSMREDGKWISTLCETTLPFICHEGKMALIPPKSWRQAQKHCRLRAVDLPSVRSHIENQALKKMFGKNGKFSSFWIGLFRDEWKWSDQSDSSFRYWDDSQPNHDGLCALFSISHRTWYDRGCSTRLPFYCYIGEKEEDIKLPI</sequence>
<dbReference type="SMART" id="SM00034">
    <property type="entry name" value="CLECT"/>
    <property type="match status" value="2"/>
</dbReference>
<reference evidence="2" key="1">
    <citation type="submission" date="2025-08" db="UniProtKB">
        <authorList>
            <consortium name="Ensembl"/>
        </authorList>
    </citation>
    <scope>IDENTIFICATION</scope>
</reference>
<dbReference type="Gene3D" id="3.10.100.10">
    <property type="entry name" value="Mannose-Binding Protein A, subunit A"/>
    <property type="match status" value="2"/>
</dbReference>
<proteinExistence type="predicted"/>
<dbReference type="PANTHER" id="PTHR45784">
    <property type="entry name" value="C-TYPE LECTIN DOMAIN FAMILY 20 MEMBER A-RELATED"/>
    <property type="match status" value="1"/>
</dbReference>
<dbReference type="InterPro" id="IPR001304">
    <property type="entry name" value="C-type_lectin-like"/>
</dbReference>
<dbReference type="Ensembl" id="ENSCLMT00005003129.1">
    <property type="protein sequence ID" value="ENSCLMP00005002843.1"/>
    <property type="gene ID" value="ENSCLMG00005001634.1"/>
</dbReference>
<evidence type="ECO:0000259" key="1">
    <source>
        <dbReference type="PROSITE" id="PS50041"/>
    </source>
</evidence>
<dbReference type="GeneTree" id="ENSGT01100000263473"/>
<feature type="domain" description="C-type lectin" evidence="1">
    <location>
        <begin position="8"/>
        <end position="120"/>
    </location>
</feature>
<feature type="domain" description="C-type lectin" evidence="1">
    <location>
        <begin position="119"/>
        <end position="228"/>
    </location>
</feature>
<dbReference type="PROSITE" id="PS50041">
    <property type="entry name" value="C_TYPE_LECTIN_2"/>
    <property type="match status" value="2"/>
</dbReference>
<reference evidence="2" key="2">
    <citation type="submission" date="2025-09" db="UniProtKB">
        <authorList>
            <consortium name="Ensembl"/>
        </authorList>
    </citation>
    <scope>IDENTIFICATION</scope>
</reference>
<dbReference type="Proteomes" id="UP000694565">
    <property type="component" value="Unplaced"/>
</dbReference>
<dbReference type="InterPro" id="IPR016187">
    <property type="entry name" value="CTDL_fold"/>
</dbReference>
<evidence type="ECO:0000313" key="3">
    <source>
        <dbReference type="Proteomes" id="UP000694565"/>
    </source>
</evidence>
<dbReference type="InterPro" id="IPR016186">
    <property type="entry name" value="C-type_lectin-like/link_sf"/>
</dbReference>
<protein>
    <submittedName>
        <fullName evidence="2">Si:dkey-83f18.6</fullName>
    </submittedName>
</protein>
<name>A0A8C2WKA8_CYCLU</name>
<dbReference type="AlphaFoldDB" id="A0A8C2WKA8"/>
<evidence type="ECO:0000313" key="2">
    <source>
        <dbReference type="Ensembl" id="ENSCLMP00005002843.1"/>
    </source>
</evidence>
<accession>A0A8C2WKA8</accession>
<dbReference type="SUPFAM" id="SSF56436">
    <property type="entry name" value="C-type lectin-like"/>
    <property type="match status" value="2"/>
</dbReference>
<keyword evidence="3" id="KW-1185">Reference proteome</keyword>
<dbReference type="Pfam" id="PF00059">
    <property type="entry name" value="Lectin_C"/>
    <property type="match status" value="2"/>
</dbReference>